<feature type="transmembrane region" description="Helical" evidence="5">
    <location>
        <begin position="351"/>
        <end position="369"/>
    </location>
</feature>
<reference evidence="8 10" key="2">
    <citation type="journal article" date="2018" name="Syst. Appl. Microbiol.">
        <title>Characterization and high-quality draft genome sequence of Herbivorax saccincola A7, an anaerobic, alkaliphilic, thermophilic, cellulolytic, and xylanolytic bacterium.</title>
        <authorList>
            <person name="Aikawa S."/>
            <person name="Baramee S."/>
            <person name="Sermsathanaswadi J."/>
            <person name="Thianheng P."/>
            <person name="Tachaapaikoon C."/>
            <person name="Shikata A."/>
            <person name="Waeonukul R."/>
            <person name="Pason P."/>
            <person name="Ratanakhanokchai K."/>
            <person name="Kosugi A."/>
        </authorList>
    </citation>
    <scope>NUCLEOTIDE SEQUENCE [LARGE SCALE GENOMIC DNA]</scope>
    <source>
        <strain evidence="8 10">A7</strain>
    </source>
</reference>
<keyword evidence="7" id="KW-0436">Ligase</keyword>
<dbReference type="InterPro" id="IPR051533">
    <property type="entry name" value="WaaL-like"/>
</dbReference>
<feature type="transmembrane region" description="Helical" evidence="5">
    <location>
        <begin position="433"/>
        <end position="454"/>
    </location>
</feature>
<feature type="transmembrane region" description="Helical" evidence="5">
    <location>
        <begin position="204"/>
        <end position="221"/>
    </location>
</feature>
<evidence type="ECO:0000256" key="2">
    <source>
        <dbReference type="ARBA" id="ARBA00022692"/>
    </source>
</evidence>
<dbReference type="Pfam" id="PF04932">
    <property type="entry name" value="Wzy_C"/>
    <property type="match status" value="1"/>
</dbReference>
<evidence type="ECO:0000259" key="6">
    <source>
        <dbReference type="Pfam" id="PF04932"/>
    </source>
</evidence>
<keyword evidence="4 5" id="KW-0472">Membrane</keyword>
<evidence type="ECO:0000313" key="9">
    <source>
        <dbReference type="Proteomes" id="UP000233534"/>
    </source>
</evidence>
<dbReference type="EMBL" id="CP025197">
    <property type="protein sequence ID" value="AUG58712.1"/>
    <property type="molecule type" value="Genomic_DNA"/>
</dbReference>
<feature type="transmembrane region" description="Helical" evidence="5">
    <location>
        <begin position="179"/>
        <end position="198"/>
    </location>
</feature>
<keyword evidence="9" id="KW-1185">Reference proteome</keyword>
<feature type="transmembrane region" description="Helical" evidence="5">
    <location>
        <begin position="149"/>
        <end position="167"/>
    </location>
</feature>
<evidence type="ECO:0000256" key="1">
    <source>
        <dbReference type="ARBA" id="ARBA00004141"/>
    </source>
</evidence>
<comment type="subcellular location">
    <subcellularLocation>
        <location evidence="1">Membrane</location>
        <topology evidence="1">Multi-pass membrane protein</topology>
    </subcellularLocation>
</comment>
<feature type="transmembrane region" description="Helical" evidence="5">
    <location>
        <begin position="283"/>
        <end position="301"/>
    </location>
</feature>
<dbReference type="Proteomes" id="UP000239720">
    <property type="component" value="Unassembled WGS sequence"/>
</dbReference>
<evidence type="ECO:0000313" key="10">
    <source>
        <dbReference type="Proteomes" id="UP000239720"/>
    </source>
</evidence>
<dbReference type="PANTHER" id="PTHR37422:SF13">
    <property type="entry name" value="LIPOPOLYSACCHARIDE BIOSYNTHESIS PROTEIN PA4999-RELATED"/>
    <property type="match status" value="1"/>
</dbReference>
<dbReference type="RefSeq" id="WP_101303336.1">
    <property type="nucleotide sequence ID" value="NZ_CP025197.1"/>
</dbReference>
<evidence type="ECO:0000313" key="8">
    <source>
        <dbReference type="EMBL" id="PQQ66186.1"/>
    </source>
</evidence>
<feature type="transmembrane region" description="Helical" evidence="5">
    <location>
        <begin position="122"/>
        <end position="143"/>
    </location>
</feature>
<evidence type="ECO:0000313" key="7">
    <source>
        <dbReference type="EMBL" id="AUG58712.1"/>
    </source>
</evidence>
<evidence type="ECO:0000256" key="3">
    <source>
        <dbReference type="ARBA" id="ARBA00022989"/>
    </source>
</evidence>
<dbReference type="OrthoDB" id="9806320at2"/>
<dbReference type="InterPro" id="IPR007016">
    <property type="entry name" value="O-antigen_ligase-rel_domated"/>
</dbReference>
<dbReference type="GO" id="GO:0016020">
    <property type="term" value="C:membrane"/>
    <property type="evidence" value="ECO:0007669"/>
    <property type="project" value="UniProtKB-SubCell"/>
</dbReference>
<dbReference type="GO" id="GO:0016874">
    <property type="term" value="F:ligase activity"/>
    <property type="evidence" value="ECO:0007669"/>
    <property type="project" value="UniProtKB-KW"/>
</dbReference>
<keyword evidence="2 5" id="KW-0812">Transmembrane</keyword>
<keyword evidence="3 5" id="KW-1133">Transmembrane helix</keyword>
<evidence type="ECO:0000256" key="5">
    <source>
        <dbReference type="SAM" id="Phobius"/>
    </source>
</evidence>
<organism evidence="7 9">
    <name type="scientific">Acetivibrio saccincola</name>
    <dbReference type="NCBI Taxonomy" id="1677857"/>
    <lineage>
        <taxon>Bacteria</taxon>
        <taxon>Bacillati</taxon>
        <taxon>Bacillota</taxon>
        <taxon>Clostridia</taxon>
        <taxon>Eubacteriales</taxon>
        <taxon>Oscillospiraceae</taxon>
        <taxon>Acetivibrio</taxon>
    </lineage>
</organism>
<dbReference type="EMBL" id="NEMB01000003">
    <property type="protein sequence ID" value="PQQ66186.1"/>
    <property type="molecule type" value="Genomic_DNA"/>
</dbReference>
<sequence length="528" mass="60423">MCDSVFVKIMFFIINRIDSSYENSFFKKILDFIINAFKKLNLFYENSISGRAMKKMTELLYNSAILGFFFRKGRLAKWYEESLVFTAINAAVNFPSRLLKKVYLKFEDVFLESKIITLVRNILSKMEIIAGLFMVLMLIVPHAKWNNRYNLIIALILMALVFINTIIQRNWVFNVKAMDFTLVIFAITVVFSCIVTFFESVNFLAFYITCFMLVLSMVSFLRTENALKTFIEIMLAGVFIAGCYGMWQVVTDAVAFDPSLTSIEQSEGLPGRIYATMANPNNYSQVLIMTLPFFAAVIFNSKSFFKKCVYLIMALPPLVSLFYTGSRSGWIGLAVSIIVFTFFAQKRLIPFVIAGGILMIPFLPSHVYYRILTIFNTEGDTSSQYRVEILQTVFPMLKDHAVWGTGLGTNVFMRVVNTYHQYTKATPLHTHVLYLQIWIEMGIVALLSFLWFIYRTIKNAVICLADSTKEMKNILIAGVSALSGVLVIALVEYIWYYPRVMVIFWVITGILLAGISIVFNKNRKLSES</sequence>
<accession>A0A2K9E4R0</accession>
<dbReference type="PANTHER" id="PTHR37422">
    <property type="entry name" value="TEICHURONIC ACID BIOSYNTHESIS PROTEIN TUAE"/>
    <property type="match status" value="1"/>
</dbReference>
<feature type="domain" description="O-antigen ligase-related" evidence="6">
    <location>
        <begin position="314"/>
        <end position="450"/>
    </location>
</feature>
<dbReference type="KEGG" id="hsc:HVS_14255"/>
<evidence type="ECO:0000256" key="4">
    <source>
        <dbReference type="ARBA" id="ARBA00023136"/>
    </source>
</evidence>
<name>A0A2K9E4R0_9FIRM</name>
<feature type="transmembrane region" description="Helical" evidence="5">
    <location>
        <begin position="502"/>
        <end position="519"/>
    </location>
</feature>
<proteinExistence type="predicted"/>
<feature type="transmembrane region" description="Helical" evidence="5">
    <location>
        <begin position="329"/>
        <end position="344"/>
    </location>
</feature>
<gene>
    <name evidence="8" type="ORF">B9R14_05075</name>
    <name evidence="7" type="ORF">HVS_14255</name>
</gene>
<feature type="transmembrane region" description="Helical" evidence="5">
    <location>
        <begin position="233"/>
        <end position="250"/>
    </location>
</feature>
<reference evidence="7 9" key="1">
    <citation type="submission" date="2017-12" db="EMBL/GenBank/DDBJ databases">
        <title>Complete genome sequence of Herbivorax saccincola GGR1, a novel Cellulosome-producing hydrolytic bacterium in a thermophilic biogas plant, established by Illumina and Nanopore MinION sequencing.</title>
        <authorList>
            <person name="Pechtl A."/>
            <person name="Ruckert C."/>
            <person name="Koeck D.E."/>
            <person name="Maus I."/>
            <person name="Winkler A."/>
            <person name="Kalinowski J."/>
            <person name="Puhler A."/>
            <person name="Schwarz W.W."/>
            <person name="Zverlov V.V."/>
            <person name="Schluter A."/>
            <person name="Liebl W."/>
        </authorList>
    </citation>
    <scope>NUCLEOTIDE SEQUENCE [LARGE SCALE GENOMIC DNA]</scope>
    <source>
        <strain evidence="7">GGR1</strain>
        <strain evidence="9">SR1</strain>
    </source>
</reference>
<feature type="transmembrane region" description="Helical" evidence="5">
    <location>
        <begin position="308"/>
        <end position="323"/>
    </location>
</feature>
<dbReference type="Proteomes" id="UP000233534">
    <property type="component" value="Chromosome"/>
</dbReference>
<protein>
    <submittedName>
        <fullName evidence="7">O-Antigen ligase</fullName>
    </submittedName>
    <submittedName>
        <fullName evidence="8">Polymerase</fullName>
    </submittedName>
</protein>
<dbReference type="AlphaFoldDB" id="A0A2K9E4R0"/>
<feature type="transmembrane region" description="Helical" evidence="5">
    <location>
        <begin position="474"/>
        <end position="496"/>
    </location>
</feature>